<dbReference type="EC" id="2.7.13.3" evidence="3"/>
<dbReference type="Pfam" id="PF00512">
    <property type="entry name" value="HisKA"/>
    <property type="match status" value="1"/>
</dbReference>
<evidence type="ECO:0000256" key="8">
    <source>
        <dbReference type="ARBA" id="ARBA00022989"/>
    </source>
</evidence>
<dbReference type="Gene3D" id="3.30.565.10">
    <property type="entry name" value="Histidine kinase-like ATPase, C-terminal domain"/>
    <property type="match status" value="1"/>
</dbReference>
<gene>
    <name evidence="12" type="ORF">SAMN04488101_101838</name>
</gene>
<dbReference type="InterPro" id="IPR003594">
    <property type="entry name" value="HATPase_dom"/>
</dbReference>
<dbReference type="SMART" id="SM00388">
    <property type="entry name" value="HisKA"/>
    <property type="match status" value="1"/>
</dbReference>
<evidence type="ECO:0000256" key="3">
    <source>
        <dbReference type="ARBA" id="ARBA00012438"/>
    </source>
</evidence>
<name>A0A1W2AQF3_9SPHI</name>
<keyword evidence="7 12" id="KW-0418">Kinase</keyword>
<keyword evidence="6 10" id="KW-0812">Transmembrane</keyword>
<dbReference type="SUPFAM" id="SSF55874">
    <property type="entry name" value="ATPase domain of HSP90 chaperone/DNA topoisomerase II/histidine kinase"/>
    <property type="match status" value="1"/>
</dbReference>
<feature type="domain" description="Histidine kinase" evidence="11">
    <location>
        <begin position="227"/>
        <end position="437"/>
    </location>
</feature>
<evidence type="ECO:0000313" key="12">
    <source>
        <dbReference type="EMBL" id="SMC62834.1"/>
    </source>
</evidence>
<evidence type="ECO:0000259" key="11">
    <source>
        <dbReference type="PROSITE" id="PS50109"/>
    </source>
</evidence>
<evidence type="ECO:0000256" key="10">
    <source>
        <dbReference type="SAM" id="Phobius"/>
    </source>
</evidence>
<keyword evidence="9 10" id="KW-0472">Membrane</keyword>
<sequence length="437" mass="50614">MKLNHKLNLYFALSKLIIIGLFILLLPAIFNWYSVYTIDKFLKLQRNEAFQNIKVNGLDFYLEGSDAYGSYTMLRDDYIAIQQADPDSLIGLKEIDDQIRVIDRDTAEYRILKNVFTHNKKHYILEIGRSRETIELYSSLFQHVGLALLLILFSITIILDFYFSRQALRPFWLIIDKRLVKQKFPFDLNFSPIKTTTSDFIFLDASLKALMESTTKAFNREREFTANASHELLTPISILRSKIENMMIDKDLSEIQALKLSEMDNTLDRLGRIAKSLLLLARIDSGQYKKTDKISLHEVLSDIISELRPMLEDRNINVHLDIKEDFQLVGLNQELIFHLFYNLINNAIRYNKSGGSIEIKDEYLGNTYQIFIADTGQGIRIEDLDTIFDRFSHHEGSGRHGLGMSIVKSIADYFDIRIKVKSKLHKGTTISLSLKYP</sequence>
<dbReference type="PROSITE" id="PS50109">
    <property type="entry name" value="HIS_KIN"/>
    <property type="match status" value="1"/>
</dbReference>
<evidence type="ECO:0000256" key="1">
    <source>
        <dbReference type="ARBA" id="ARBA00000085"/>
    </source>
</evidence>
<keyword evidence="5" id="KW-0808">Transferase</keyword>
<feature type="transmembrane region" description="Helical" evidence="10">
    <location>
        <begin position="12"/>
        <end position="33"/>
    </location>
</feature>
<evidence type="ECO:0000256" key="7">
    <source>
        <dbReference type="ARBA" id="ARBA00022777"/>
    </source>
</evidence>
<dbReference type="InterPro" id="IPR004358">
    <property type="entry name" value="Sig_transdc_His_kin-like_C"/>
</dbReference>
<proteinExistence type="predicted"/>
<feature type="transmembrane region" description="Helical" evidence="10">
    <location>
        <begin position="140"/>
        <end position="163"/>
    </location>
</feature>
<evidence type="ECO:0000256" key="2">
    <source>
        <dbReference type="ARBA" id="ARBA00004370"/>
    </source>
</evidence>
<keyword evidence="4" id="KW-0597">Phosphoprotein</keyword>
<dbReference type="RefSeq" id="WP_084287375.1">
    <property type="nucleotide sequence ID" value="NZ_FWYB01000001.1"/>
</dbReference>
<reference evidence="12 13" key="1">
    <citation type="submission" date="2017-04" db="EMBL/GenBank/DDBJ databases">
        <authorList>
            <person name="Afonso C.L."/>
            <person name="Miller P.J."/>
            <person name="Scott M.A."/>
            <person name="Spackman E."/>
            <person name="Goraichik I."/>
            <person name="Dimitrov K.M."/>
            <person name="Suarez D.L."/>
            <person name="Swayne D.E."/>
        </authorList>
    </citation>
    <scope>NUCLEOTIDE SEQUENCE [LARGE SCALE GENOMIC DNA]</scope>
    <source>
        <strain evidence="12 13">DSM 19625</strain>
    </source>
</reference>
<dbReference type="Proteomes" id="UP000192678">
    <property type="component" value="Unassembled WGS sequence"/>
</dbReference>
<dbReference type="GO" id="GO:0005886">
    <property type="term" value="C:plasma membrane"/>
    <property type="evidence" value="ECO:0007669"/>
    <property type="project" value="TreeGrafter"/>
</dbReference>
<evidence type="ECO:0000256" key="4">
    <source>
        <dbReference type="ARBA" id="ARBA00022553"/>
    </source>
</evidence>
<dbReference type="InterPro" id="IPR050428">
    <property type="entry name" value="TCS_sensor_his_kinase"/>
</dbReference>
<accession>A0A1W2AQF3</accession>
<evidence type="ECO:0000313" key="13">
    <source>
        <dbReference type="Proteomes" id="UP000192678"/>
    </source>
</evidence>
<dbReference type="InterPro" id="IPR036097">
    <property type="entry name" value="HisK_dim/P_sf"/>
</dbReference>
<dbReference type="Gene3D" id="1.10.287.130">
    <property type="match status" value="1"/>
</dbReference>
<dbReference type="AlphaFoldDB" id="A0A1W2AQF3"/>
<dbReference type="PANTHER" id="PTHR45436:SF5">
    <property type="entry name" value="SENSOR HISTIDINE KINASE TRCS"/>
    <property type="match status" value="1"/>
</dbReference>
<organism evidence="12 13">
    <name type="scientific">Pedobacter nyackensis</name>
    <dbReference type="NCBI Taxonomy" id="475255"/>
    <lineage>
        <taxon>Bacteria</taxon>
        <taxon>Pseudomonadati</taxon>
        <taxon>Bacteroidota</taxon>
        <taxon>Sphingobacteriia</taxon>
        <taxon>Sphingobacteriales</taxon>
        <taxon>Sphingobacteriaceae</taxon>
        <taxon>Pedobacter</taxon>
    </lineage>
</organism>
<dbReference type="STRING" id="475255.SAMN04488101_101838"/>
<dbReference type="PANTHER" id="PTHR45436">
    <property type="entry name" value="SENSOR HISTIDINE KINASE YKOH"/>
    <property type="match status" value="1"/>
</dbReference>
<dbReference type="Pfam" id="PF02518">
    <property type="entry name" value="HATPase_c"/>
    <property type="match status" value="1"/>
</dbReference>
<dbReference type="GO" id="GO:0000155">
    <property type="term" value="F:phosphorelay sensor kinase activity"/>
    <property type="evidence" value="ECO:0007669"/>
    <property type="project" value="InterPro"/>
</dbReference>
<evidence type="ECO:0000256" key="9">
    <source>
        <dbReference type="ARBA" id="ARBA00023136"/>
    </source>
</evidence>
<dbReference type="CDD" id="cd00082">
    <property type="entry name" value="HisKA"/>
    <property type="match status" value="1"/>
</dbReference>
<dbReference type="InterPro" id="IPR036890">
    <property type="entry name" value="HATPase_C_sf"/>
</dbReference>
<evidence type="ECO:0000256" key="5">
    <source>
        <dbReference type="ARBA" id="ARBA00022679"/>
    </source>
</evidence>
<dbReference type="OrthoDB" id="1522504at2"/>
<keyword evidence="8 10" id="KW-1133">Transmembrane helix</keyword>
<protein>
    <recommendedName>
        <fullName evidence="3">histidine kinase</fullName>
        <ecNumber evidence="3">2.7.13.3</ecNumber>
    </recommendedName>
</protein>
<dbReference type="SUPFAM" id="SSF47384">
    <property type="entry name" value="Homodimeric domain of signal transducing histidine kinase"/>
    <property type="match status" value="1"/>
</dbReference>
<comment type="subcellular location">
    <subcellularLocation>
        <location evidence="2">Membrane</location>
    </subcellularLocation>
</comment>
<dbReference type="EMBL" id="FWYB01000001">
    <property type="protein sequence ID" value="SMC62834.1"/>
    <property type="molecule type" value="Genomic_DNA"/>
</dbReference>
<comment type="catalytic activity">
    <reaction evidence="1">
        <text>ATP + protein L-histidine = ADP + protein N-phospho-L-histidine.</text>
        <dbReference type="EC" id="2.7.13.3"/>
    </reaction>
</comment>
<keyword evidence="13" id="KW-1185">Reference proteome</keyword>
<dbReference type="SMART" id="SM00387">
    <property type="entry name" value="HATPase_c"/>
    <property type="match status" value="1"/>
</dbReference>
<dbReference type="PRINTS" id="PR00344">
    <property type="entry name" value="BCTRLSENSOR"/>
</dbReference>
<dbReference type="InterPro" id="IPR003661">
    <property type="entry name" value="HisK_dim/P_dom"/>
</dbReference>
<evidence type="ECO:0000256" key="6">
    <source>
        <dbReference type="ARBA" id="ARBA00022692"/>
    </source>
</evidence>
<dbReference type="InterPro" id="IPR005467">
    <property type="entry name" value="His_kinase_dom"/>
</dbReference>
<dbReference type="CDD" id="cd00075">
    <property type="entry name" value="HATPase"/>
    <property type="match status" value="1"/>
</dbReference>